<proteinExistence type="predicted"/>
<protein>
    <submittedName>
        <fullName evidence="1">Uncharacterized protein</fullName>
    </submittedName>
</protein>
<organism evidence="1 2">
    <name type="scientific">Tamaricihabitans halophyticus</name>
    <dbReference type="NCBI Taxonomy" id="1262583"/>
    <lineage>
        <taxon>Bacteria</taxon>
        <taxon>Bacillati</taxon>
        <taxon>Actinomycetota</taxon>
        <taxon>Actinomycetes</taxon>
        <taxon>Pseudonocardiales</taxon>
        <taxon>Pseudonocardiaceae</taxon>
        <taxon>Tamaricihabitans</taxon>
    </lineage>
</organism>
<comment type="caution">
    <text evidence="1">The sequence shown here is derived from an EMBL/GenBank/DDBJ whole genome shotgun (WGS) entry which is preliminary data.</text>
</comment>
<reference evidence="1 2" key="1">
    <citation type="submission" date="2019-03" db="EMBL/GenBank/DDBJ databases">
        <title>Genomic Encyclopedia of Type Strains, Phase IV (KMG-IV): sequencing the most valuable type-strain genomes for metagenomic binning, comparative biology and taxonomic classification.</title>
        <authorList>
            <person name="Goeker M."/>
        </authorList>
    </citation>
    <scope>NUCLEOTIDE SEQUENCE [LARGE SCALE GENOMIC DNA]</scope>
    <source>
        <strain evidence="1 2">DSM 45765</strain>
    </source>
</reference>
<sequence length="35" mass="3980">MGATVLSYLRSTDTQLHHLHTTRLPQTCRVGIVWS</sequence>
<dbReference type="AlphaFoldDB" id="A0A4R2PTP5"/>
<gene>
    <name evidence="1" type="ORF">EV191_13030</name>
</gene>
<dbReference type="Proteomes" id="UP000294911">
    <property type="component" value="Unassembled WGS sequence"/>
</dbReference>
<evidence type="ECO:0000313" key="2">
    <source>
        <dbReference type="Proteomes" id="UP000294911"/>
    </source>
</evidence>
<dbReference type="EMBL" id="SLXQ01000030">
    <property type="protein sequence ID" value="TCP39382.1"/>
    <property type="molecule type" value="Genomic_DNA"/>
</dbReference>
<keyword evidence="2" id="KW-1185">Reference proteome</keyword>
<evidence type="ECO:0000313" key="1">
    <source>
        <dbReference type="EMBL" id="TCP39382.1"/>
    </source>
</evidence>
<name>A0A4R2PTP5_9PSEU</name>
<accession>A0A4R2PTP5</accession>